<name>A0A6J4SSY6_9SPHN</name>
<proteinExistence type="predicted"/>
<feature type="compositionally biased region" description="Low complexity" evidence="1">
    <location>
        <begin position="35"/>
        <end position="50"/>
    </location>
</feature>
<gene>
    <name evidence="2" type="ORF">AVDCRST_MAG39-1590</name>
</gene>
<feature type="non-terminal residue" evidence="2">
    <location>
        <position position="223"/>
    </location>
</feature>
<dbReference type="AlphaFoldDB" id="A0A6J4SSY6"/>
<feature type="non-terminal residue" evidence="2">
    <location>
        <position position="1"/>
    </location>
</feature>
<feature type="region of interest" description="Disordered" evidence="1">
    <location>
        <begin position="1"/>
        <end position="107"/>
    </location>
</feature>
<dbReference type="EMBL" id="CADCVW010000067">
    <property type="protein sequence ID" value="CAA9504448.1"/>
    <property type="molecule type" value="Genomic_DNA"/>
</dbReference>
<evidence type="ECO:0000256" key="1">
    <source>
        <dbReference type="SAM" id="MobiDB-lite"/>
    </source>
</evidence>
<feature type="compositionally biased region" description="Low complexity" evidence="1">
    <location>
        <begin position="9"/>
        <end position="27"/>
    </location>
</feature>
<feature type="compositionally biased region" description="Low complexity" evidence="1">
    <location>
        <begin position="72"/>
        <end position="82"/>
    </location>
</feature>
<sequence>DPGQALHQAARGRAGAPARPGRPPDAATLGRDRAPPCARPVGGRAPAAARHAPRRGRPGGAFDRHGPRPCRPVRVPAARAQVDGGDLGHHCPASLRHGRRRDRRPSRHVVRGARCRSNADRDCRLLGRCLLCSVARARQRKPVQPRPRLFARVHGASSPGGRSCRAHLSRRAGRGAAHRAVQRSYRRAAPRARTRATLPRVPGRSHRARRDRGLGVVAVHRRL</sequence>
<accession>A0A6J4SSY6</accession>
<evidence type="ECO:0000313" key="2">
    <source>
        <dbReference type="EMBL" id="CAA9504448.1"/>
    </source>
</evidence>
<organism evidence="2">
    <name type="scientific">uncultured Sphingomonadaceae bacterium</name>
    <dbReference type="NCBI Taxonomy" id="169976"/>
    <lineage>
        <taxon>Bacteria</taxon>
        <taxon>Pseudomonadati</taxon>
        <taxon>Pseudomonadota</taxon>
        <taxon>Alphaproteobacteria</taxon>
        <taxon>Sphingomonadales</taxon>
        <taxon>Sphingomonadaceae</taxon>
        <taxon>environmental samples</taxon>
    </lineage>
</organism>
<protein>
    <submittedName>
        <fullName evidence="2">Serine esterase, putative</fullName>
    </submittedName>
</protein>
<reference evidence="2" key="1">
    <citation type="submission" date="2020-02" db="EMBL/GenBank/DDBJ databases">
        <authorList>
            <person name="Meier V. D."/>
        </authorList>
    </citation>
    <scope>NUCLEOTIDE SEQUENCE</scope>
    <source>
        <strain evidence="2">AVDCRST_MAG39</strain>
    </source>
</reference>
<feature type="compositionally biased region" description="Basic residues" evidence="1">
    <location>
        <begin position="96"/>
        <end position="107"/>
    </location>
</feature>